<feature type="domain" description="F-box associated beta-propeller type 1" evidence="1">
    <location>
        <begin position="1"/>
        <end position="150"/>
    </location>
</feature>
<proteinExistence type="predicted"/>
<reference evidence="2 3" key="1">
    <citation type="submission" date="2021-05" db="EMBL/GenBank/DDBJ databases">
        <title>Genome Assembly of Synthetic Allotetraploid Brassica napus Reveals Homoeologous Exchanges between Subgenomes.</title>
        <authorList>
            <person name="Davis J.T."/>
        </authorList>
    </citation>
    <scope>NUCLEOTIDE SEQUENCE [LARGE SCALE GENOMIC DNA]</scope>
    <source>
        <strain evidence="3">cv. Da-Ae</strain>
        <tissue evidence="2">Seedling</tissue>
    </source>
</reference>
<feature type="domain" description="F-box associated beta-propeller type 1" evidence="1">
    <location>
        <begin position="280"/>
        <end position="478"/>
    </location>
</feature>
<dbReference type="InterPro" id="IPR050233">
    <property type="entry name" value="A_thaliana_F-box"/>
</dbReference>
<organism evidence="2 3">
    <name type="scientific">Brassica napus</name>
    <name type="common">Rape</name>
    <dbReference type="NCBI Taxonomy" id="3708"/>
    <lineage>
        <taxon>Eukaryota</taxon>
        <taxon>Viridiplantae</taxon>
        <taxon>Streptophyta</taxon>
        <taxon>Embryophyta</taxon>
        <taxon>Tracheophyta</taxon>
        <taxon>Spermatophyta</taxon>
        <taxon>Magnoliopsida</taxon>
        <taxon>eudicotyledons</taxon>
        <taxon>Gunneridae</taxon>
        <taxon>Pentapetalae</taxon>
        <taxon>rosids</taxon>
        <taxon>malvids</taxon>
        <taxon>Brassicales</taxon>
        <taxon>Brassicaceae</taxon>
        <taxon>Brassiceae</taxon>
        <taxon>Brassica</taxon>
    </lineage>
</organism>
<sequence length="499" mass="58193">MSLKGDTYWLPRDKVTEFFLIKFDFTAERFVRLALPLQSVERVDNNVLSVVSDEKLSVLHIDGRSNVMRIWVSNKVVDEEDLSWRSHCFLEGGFDKFELHVESFLLDEESNVAICSNADYEDMFKRVYNDSVKASCFNWPCLITYVPSLILSRVPAKSLWELRATCKRWYALLRDPWFVEKNKKMGKAVRESMLLSNLRVSSIAGDLHGLYNNGVEPSIMVTGKLGSLEDSKDLKFSHIFHCDGLMLCYTKGNTRLLVWNPCTGETMNIEPRTRYEQWIAESEIYELSSDSWRVNLDSFTCDYTLSCEGITLKGNHYLVAENEETVFFLMKFDFTTERFVRLPLPFQSFNSENTVVALSVVKDEKLSVLHQNIYPWSNVMRIWVTNNVDEDLSWRSDFVLTVDFDKFDLPSVVNVTSFLLDEENKVAVCCDKDPDDKDKTRMYIVGEDMYKQVYKDNVEASRFNWPLVLTYVPSLVCIQKKTPRTRRRKRRRLSFKCIN</sequence>
<dbReference type="NCBIfam" id="TIGR01640">
    <property type="entry name" value="F_box_assoc_1"/>
    <property type="match status" value="2"/>
</dbReference>
<evidence type="ECO:0000313" key="2">
    <source>
        <dbReference type="EMBL" id="KAH0852544.1"/>
    </source>
</evidence>
<gene>
    <name evidence="2" type="ORF">HID58_093927</name>
</gene>
<feature type="domain" description="F-box associated beta-propeller type 1" evidence="1">
    <location>
        <begin position="193"/>
        <end position="277"/>
    </location>
</feature>
<dbReference type="PANTHER" id="PTHR47993:SF154">
    <property type="entry name" value="F-BOX DOMAIN-CONTAINING PROTEIN"/>
    <property type="match status" value="1"/>
</dbReference>
<dbReference type="InterPro" id="IPR017451">
    <property type="entry name" value="F-box-assoc_interact_dom"/>
</dbReference>
<evidence type="ECO:0000313" key="3">
    <source>
        <dbReference type="Proteomes" id="UP000824890"/>
    </source>
</evidence>
<dbReference type="EMBL" id="JAGKQM010001049">
    <property type="protein sequence ID" value="KAH0852544.1"/>
    <property type="molecule type" value="Genomic_DNA"/>
</dbReference>
<evidence type="ECO:0000259" key="1">
    <source>
        <dbReference type="Pfam" id="PF07734"/>
    </source>
</evidence>
<dbReference type="InterPro" id="IPR006527">
    <property type="entry name" value="F-box-assoc_dom_typ1"/>
</dbReference>
<comment type="caution">
    <text evidence="2">The sequence shown here is derived from an EMBL/GenBank/DDBJ whole genome shotgun (WGS) entry which is preliminary data.</text>
</comment>
<dbReference type="InterPro" id="IPR036047">
    <property type="entry name" value="F-box-like_dom_sf"/>
</dbReference>
<protein>
    <recommendedName>
        <fullName evidence="1">F-box associated beta-propeller type 1 domain-containing protein</fullName>
    </recommendedName>
</protein>
<dbReference type="Proteomes" id="UP000824890">
    <property type="component" value="Unassembled WGS sequence"/>
</dbReference>
<keyword evidence="3" id="KW-1185">Reference proteome</keyword>
<dbReference type="SUPFAM" id="SSF81383">
    <property type="entry name" value="F-box domain"/>
    <property type="match status" value="1"/>
</dbReference>
<dbReference type="PANTHER" id="PTHR47993">
    <property type="entry name" value="OS09G0372900 PROTEIN-RELATED"/>
    <property type="match status" value="1"/>
</dbReference>
<dbReference type="Pfam" id="PF07734">
    <property type="entry name" value="FBA_1"/>
    <property type="match status" value="3"/>
</dbReference>
<name>A0ABQ7X9B3_BRANA</name>
<accession>A0ABQ7X9B3</accession>